<dbReference type="Gene3D" id="3.40.50.150">
    <property type="entry name" value="Vaccinia Virus protein VP39"/>
    <property type="match status" value="1"/>
</dbReference>
<gene>
    <name evidence="2" type="ORF">COT50_01700</name>
</gene>
<dbReference type="EMBL" id="PEYU01000030">
    <property type="protein sequence ID" value="PIS22481.1"/>
    <property type="molecule type" value="Genomic_DNA"/>
</dbReference>
<dbReference type="Proteomes" id="UP000231252">
    <property type="component" value="Unassembled WGS sequence"/>
</dbReference>
<evidence type="ECO:0000259" key="1">
    <source>
        <dbReference type="Pfam" id="PF08241"/>
    </source>
</evidence>
<dbReference type="Pfam" id="PF08241">
    <property type="entry name" value="Methyltransf_11"/>
    <property type="match status" value="1"/>
</dbReference>
<name>A0A2H0XC91_UNCKA</name>
<reference evidence="3" key="1">
    <citation type="submission" date="2017-09" db="EMBL/GenBank/DDBJ databases">
        <title>Depth-based differentiation of microbial function through sediment-hosted aquifers and enrichment of novel symbionts in the deep terrestrial subsurface.</title>
        <authorList>
            <person name="Probst A.J."/>
            <person name="Ladd B."/>
            <person name="Jarett J.K."/>
            <person name="Geller-Mcgrath D.E."/>
            <person name="Sieber C.M.K."/>
            <person name="Emerson J.B."/>
            <person name="Anantharaman K."/>
            <person name="Thomas B.C."/>
            <person name="Malmstrom R."/>
            <person name="Stieglmeier M."/>
            <person name="Klingl A."/>
            <person name="Woyke T."/>
            <person name="Ryan C.M."/>
            <person name="Banfield J.F."/>
        </authorList>
    </citation>
    <scope>NUCLEOTIDE SEQUENCE [LARGE SCALE GENOMIC DNA]</scope>
</reference>
<dbReference type="InterPro" id="IPR013216">
    <property type="entry name" value="Methyltransf_11"/>
</dbReference>
<proteinExistence type="predicted"/>
<protein>
    <recommendedName>
        <fullName evidence="1">Methyltransferase type 11 domain-containing protein</fullName>
    </recommendedName>
</protein>
<organism evidence="2 3">
    <name type="scientific">candidate division WWE3 bacterium CG08_land_8_20_14_0_20_41_10</name>
    <dbReference type="NCBI Taxonomy" id="1975085"/>
    <lineage>
        <taxon>Bacteria</taxon>
        <taxon>Katanobacteria</taxon>
    </lineage>
</organism>
<sequence length="217" mass="25317">MIDYKAIYDKDYFNGKNSFFYSFGYARFSKTYFDNLFNPLKKYLQNHPKGRVLDVGCAYGLLLQRFPESYEKFGIDVSEHAVQEARDRNPGADIQQHSAEDDFPFPDNYFDTVICNDVLEHLENPAKALESIKRVVKKGGFVYLNIPNLNWFRRVFCFGIDKIEHHVSLYPYAKVAKSIRSTGLEITDGWTYTSLTYFFFIKFKSTWGLEAAFLCTK</sequence>
<dbReference type="CDD" id="cd02440">
    <property type="entry name" value="AdoMet_MTases"/>
    <property type="match status" value="1"/>
</dbReference>
<dbReference type="SUPFAM" id="SSF53335">
    <property type="entry name" value="S-adenosyl-L-methionine-dependent methyltransferases"/>
    <property type="match status" value="1"/>
</dbReference>
<dbReference type="GO" id="GO:0008757">
    <property type="term" value="F:S-adenosylmethionine-dependent methyltransferase activity"/>
    <property type="evidence" value="ECO:0007669"/>
    <property type="project" value="InterPro"/>
</dbReference>
<dbReference type="PANTHER" id="PTHR43861">
    <property type="entry name" value="TRANS-ACONITATE 2-METHYLTRANSFERASE-RELATED"/>
    <property type="match status" value="1"/>
</dbReference>
<evidence type="ECO:0000313" key="2">
    <source>
        <dbReference type="EMBL" id="PIS22481.1"/>
    </source>
</evidence>
<dbReference type="InterPro" id="IPR029063">
    <property type="entry name" value="SAM-dependent_MTases_sf"/>
</dbReference>
<accession>A0A2H0XC91</accession>
<evidence type="ECO:0000313" key="3">
    <source>
        <dbReference type="Proteomes" id="UP000231252"/>
    </source>
</evidence>
<feature type="domain" description="Methyltransferase type 11" evidence="1">
    <location>
        <begin position="53"/>
        <end position="143"/>
    </location>
</feature>
<comment type="caution">
    <text evidence="2">The sequence shown here is derived from an EMBL/GenBank/DDBJ whole genome shotgun (WGS) entry which is preliminary data.</text>
</comment>
<dbReference type="AlphaFoldDB" id="A0A2H0XC91"/>